<name>S8AHJ9_DACHA</name>
<dbReference type="AlphaFoldDB" id="S8AHJ9"/>
<comment type="caution">
    <text evidence="1">The sequence shown here is derived from an EMBL/GenBank/DDBJ whole genome shotgun (WGS) entry which is preliminary data.</text>
</comment>
<sequence>MDNAVTDGFLQKVTEWSNSEIELEFEENLQMVDHGVAGGCCIVRKVDGMSQLPIVHEKLGPVYNNDWRTKHSAEALRVIHGWWDYPEIPSVDETGKIRCKILIPSDNPHEFTRPYQLCPSIMADSKTHTSAFRLKEVLAHEYAHLCVALFISFKDIDMKRQHSTHGRRNHHGIEFLVM</sequence>
<protein>
    <submittedName>
        <fullName evidence="1">Uncharacterized protein</fullName>
    </submittedName>
</protein>
<dbReference type="OrthoDB" id="20772at2759"/>
<evidence type="ECO:0000313" key="1">
    <source>
        <dbReference type="EMBL" id="EPS40636.1"/>
    </source>
</evidence>
<reference evidence="2" key="2">
    <citation type="submission" date="2013-04" db="EMBL/GenBank/DDBJ databases">
        <title>Genomic mechanisms accounting for the adaptation to parasitism in nematode-trapping fungi.</title>
        <authorList>
            <person name="Ahren D.G."/>
        </authorList>
    </citation>
    <scope>NUCLEOTIDE SEQUENCE [LARGE SCALE GENOMIC DNA]</scope>
    <source>
        <strain evidence="2">CBS 200.50</strain>
    </source>
</reference>
<proteinExistence type="predicted"/>
<dbReference type="HOGENOM" id="CLU_1510553_0_0_1"/>
<evidence type="ECO:0000313" key="2">
    <source>
        <dbReference type="Proteomes" id="UP000015100"/>
    </source>
</evidence>
<accession>S8AHJ9</accession>
<gene>
    <name evidence="1" type="ORF">H072_5459</name>
</gene>
<dbReference type="Proteomes" id="UP000015100">
    <property type="component" value="Unassembled WGS sequence"/>
</dbReference>
<organism evidence="1 2">
    <name type="scientific">Dactylellina haptotyla (strain CBS 200.50)</name>
    <name type="common">Nematode-trapping fungus</name>
    <name type="synonym">Monacrosporium haptotylum</name>
    <dbReference type="NCBI Taxonomy" id="1284197"/>
    <lineage>
        <taxon>Eukaryota</taxon>
        <taxon>Fungi</taxon>
        <taxon>Dikarya</taxon>
        <taxon>Ascomycota</taxon>
        <taxon>Pezizomycotina</taxon>
        <taxon>Orbiliomycetes</taxon>
        <taxon>Orbiliales</taxon>
        <taxon>Orbiliaceae</taxon>
        <taxon>Dactylellina</taxon>
    </lineage>
</organism>
<keyword evidence="2" id="KW-1185">Reference proteome</keyword>
<dbReference type="EMBL" id="AQGS01000285">
    <property type="protein sequence ID" value="EPS40636.1"/>
    <property type="molecule type" value="Genomic_DNA"/>
</dbReference>
<reference evidence="1 2" key="1">
    <citation type="journal article" date="2013" name="PLoS Genet.">
        <title>Genomic mechanisms accounting for the adaptation to parasitism in nematode-trapping fungi.</title>
        <authorList>
            <person name="Meerupati T."/>
            <person name="Andersson K.M."/>
            <person name="Friman E."/>
            <person name="Kumar D."/>
            <person name="Tunlid A."/>
            <person name="Ahren D."/>
        </authorList>
    </citation>
    <scope>NUCLEOTIDE SEQUENCE [LARGE SCALE GENOMIC DNA]</scope>
    <source>
        <strain evidence="1 2">CBS 200.50</strain>
    </source>
</reference>